<reference evidence="1" key="1">
    <citation type="journal article" date="2015" name="Nature">
        <title>Complex archaea that bridge the gap between prokaryotes and eukaryotes.</title>
        <authorList>
            <person name="Spang A."/>
            <person name="Saw J.H."/>
            <person name="Jorgensen S.L."/>
            <person name="Zaremba-Niedzwiedzka K."/>
            <person name="Martijn J."/>
            <person name="Lind A.E."/>
            <person name="van Eijk R."/>
            <person name="Schleper C."/>
            <person name="Guy L."/>
            <person name="Ettema T.J."/>
        </authorList>
    </citation>
    <scope>NUCLEOTIDE SEQUENCE</scope>
</reference>
<sequence length="129" mass="14989">MPDSNDNKLNVELIPCSLCGNPFMSKKGQSESKDFICDNCIKLQERKKDLLNSVMSSQKEIKTSIKEMENQISISESIKKKEVFLENIKTRSELLTKSVELLKKIEETNDQKYIDEYKALYEKLKEHLP</sequence>
<organism evidence="1">
    <name type="scientific">marine sediment metagenome</name>
    <dbReference type="NCBI Taxonomy" id="412755"/>
    <lineage>
        <taxon>unclassified sequences</taxon>
        <taxon>metagenomes</taxon>
        <taxon>ecological metagenomes</taxon>
    </lineage>
</organism>
<evidence type="ECO:0000313" key="1">
    <source>
        <dbReference type="EMBL" id="KKM92683.1"/>
    </source>
</evidence>
<dbReference type="AlphaFoldDB" id="A0A0F9LGT4"/>
<comment type="caution">
    <text evidence="1">The sequence shown here is derived from an EMBL/GenBank/DDBJ whole genome shotgun (WGS) entry which is preliminary data.</text>
</comment>
<name>A0A0F9LGT4_9ZZZZ</name>
<dbReference type="EMBL" id="LAZR01006359">
    <property type="protein sequence ID" value="KKM92683.1"/>
    <property type="molecule type" value="Genomic_DNA"/>
</dbReference>
<gene>
    <name evidence="1" type="ORF">LCGC14_1215980</name>
</gene>
<protein>
    <submittedName>
        <fullName evidence="1">Uncharacterized protein</fullName>
    </submittedName>
</protein>
<proteinExistence type="predicted"/>
<accession>A0A0F9LGT4</accession>